<keyword evidence="3" id="KW-1185">Reference proteome</keyword>
<feature type="compositionally biased region" description="Basic and acidic residues" evidence="1">
    <location>
        <begin position="93"/>
        <end position="104"/>
    </location>
</feature>
<organism evidence="2 3">
    <name type="scientific">Thalassobaculum fulvum</name>
    <dbReference type="NCBI Taxonomy" id="1633335"/>
    <lineage>
        <taxon>Bacteria</taxon>
        <taxon>Pseudomonadati</taxon>
        <taxon>Pseudomonadota</taxon>
        <taxon>Alphaproteobacteria</taxon>
        <taxon>Rhodospirillales</taxon>
        <taxon>Thalassobaculaceae</taxon>
        <taxon>Thalassobaculum</taxon>
    </lineage>
</organism>
<protein>
    <submittedName>
        <fullName evidence="2">Uncharacterized protein</fullName>
    </submittedName>
</protein>
<reference evidence="2" key="2">
    <citation type="submission" date="2020-09" db="EMBL/GenBank/DDBJ databases">
        <authorList>
            <person name="Sun Q."/>
            <person name="Kim S."/>
        </authorList>
    </citation>
    <scope>NUCLEOTIDE SEQUENCE</scope>
    <source>
        <strain evidence="2">KCTC 42651</strain>
    </source>
</reference>
<evidence type="ECO:0000313" key="2">
    <source>
        <dbReference type="EMBL" id="GHD42441.1"/>
    </source>
</evidence>
<feature type="region of interest" description="Disordered" evidence="1">
    <location>
        <begin position="88"/>
        <end position="118"/>
    </location>
</feature>
<gene>
    <name evidence="2" type="ORF">GCM10017083_07480</name>
</gene>
<comment type="caution">
    <text evidence="2">The sequence shown here is derived from an EMBL/GenBank/DDBJ whole genome shotgun (WGS) entry which is preliminary data.</text>
</comment>
<dbReference type="AlphaFoldDB" id="A0A918XPI8"/>
<name>A0A918XPI8_9PROT</name>
<reference evidence="2" key="1">
    <citation type="journal article" date="2014" name="Int. J. Syst. Evol. Microbiol.">
        <title>Complete genome sequence of Corynebacterium casei LMG S-19264T (=DSM 44701T), isolated from a smear-ripened cheese.</title>
        <authorList>
            <consortium name="US DOE Joint Genome Institute (JGI-PGF)"/>
            <person name="Walter F."/>
            <person name="Albersmeier A."/>
            <person name="Kalinowski J."/>
            <person name="Ruckert C."/>
        </authorList>
    </citation>
    <scope>NUCLEOTIDE SEQUENCE</scope>
    <source>
        <strain evidence="2">KCTC 42651</strain>
    </source>
</reference>
<feature type="region of interest" description="Disordered" evidence="1">
    <location>
        <begin position="1"/>
        <end position="22"/>
    </location>
</feature>
<sequence>MAARSSGAAESSDRSAPHNLDNDALMDRLVEVQSRARALMREHKIASANISIMAWQAEQAIADTAVRAEFLRLLIDLHEFGRRARQRGLLVAPRDRSAKGKAPDTDQPPADAPIVGDRGTRMFASDEEGADGVSTDASRALFDYLDR</sequence>
<evidence type="ECO:0000256" key="1">
    <source>
        <dbReference type="SAM" id="MobiDB-lite"/>
    </source>
</evidence>
<dbReference type="RefSeq" id="WP_189987599.1">
    <property type="nucleotide sequence ID" value="NZ_BMZS01000002.1"/>
</dbReference>
<proteinExistence type="predicted"/>
<accession>A0A918XPI8</accession>
<dbReference type="Proteomes" id="UP000630353">
    <property type="component" value="Unassembled WGS sequence"/>
</dbReference>
<evidence type="ECO:0000313" key="3">
    <source>
        <dbReference type="Proteomes" id="UP000630353"/>
    </source>
</evidence>
<dbReference type="EMBL" id="BMZS01000002">
    <property type="protein sequence ID" value="GHD42441.1"/>
    <property type="molecule type" value="Genomic_DNA"/>
</dbReference>